<dbReference type="eggNOG" id="KOG0032">
    <property type="taxonomic scope" value="Eukaryota"/>
</dbReference>
<dbReference type="InParanoid" id="C3Z1M9"/>
<feature type="compositionally biased region" description="Basic and acidic residues" evidence="6">
    <location>
        <begin position="804"/>
        <end position="820"/>
    </location>
</feature>
<dbReference type="SUPFAM" id="SSF52540">
    <property type="entry name" value="P-loop containing nucleoside triphosphate hydrolases"/>
    <property type="match status" value="1"/>
</dbReference>
<feature type="compositionally biased region" description="Basic residues" evidence="6">
    <location>
        <begin position="246"/>
        <end position="264"/>
    </location>
</feature>
<feature type="compositionally biased region" description="Basic and acidic residues" evidence="6">
    <location>
        <begin position="300"/>
        <end position="322"/>
    </location>
</feature>
<keyword evidence="2" id="KW-0808">Transferase</keyword>
<feature type="region of interest" description="Disordered" evidence="6">
    <location>
        <begin position="498"/>
        <end position="647"/>
    </location>
</feature>
<dbReference type="Pfam" id="PF00069">
    <property type="entry name" value="Pkinase"/>
    <property type="match status" value="1"/>
</dbReference>
<feature type="compositionally biased region" description="Low complexity" evidence="6">
    <location>
        <begin position="598"/>
        <end position="621"/>
    </location>
</feature>
<dbReference type="SMART" id="SM00220">
    <property type="entry name" value="S_TKc"/>
    <property type="match status" value="1"/>
</dbReference>
<dbReference type="Pfam" id="PF00612">
    <property type="entry name" value="IQ"/>
    <property type="match status" value="2"/>
</dbReference>
<dbReference type="InterPro" id="IPR011009">
    <property type="entry name" value="Kinase-like_dom_sf"/>
</dbReference>
<feature type="compositionally biased region" description="Basic and acidic residues" evidence="6">
    <location>
        <begin position="846"/>
        <end position="856"/>
    </location>
</feature>
<dbReference type="Gene3D" id="1.10.510.10">
    <property type="entry name" value="Transferase(Phosphotransferase) domain 1"/>
    <property type="match status" value="2"/>
</dbReference>
<proteinExistence type="predicted"/>
<protein>
    <recommendedName>
        <fullName evidence="7">Protein kinase domain-containing protein</fullName>
    </recommendedName>
</protein>
<dbReference type="Gene3D" id="3.30.200.20">
    <property type="entry name" value="Phosphorylase Kinase, domain 1"/>
    <property type="match status" value="1"/>
</dbReference>
<feature type="region of interest" description="Disordered" evidence="6">
    <location>
        <begin position="228"/>
        <end position="330"/>
    </location>
</feature>
<keyword evidence="1" id="KW-0723">Serine/threonine-protein kinase</keyword>
<keyword evidence="4" id="KW-0418">Kinase</keyword>
<name>C3Z1M9_BRAFL</name>
<dbReference type="PROSITE" id="PS50011">
    <property type="entry name" value="PROTEIN_KINASE_DOM"/>
    <property type="match status" value="1"/>
</dbReference>
<dbReference type="PROSITE" id="PS00108">
    <property type="entry name" value="PROTEIN_KINASE_ST"/>
    <property type="match status" value="1"/>
</dbReference>
<evidence type="ECO:0000256" key="2">
    <source>
        <dbReference type="ARBA" id="ARBA00022679"/>
    </source>
</evidence>
<feature type="compositionally biased region" description="Acidic residues" evidence="6">
    <location>
        <begin position="419"/>
        <end position="433"/>
    </location>
</feature>
<organism>
    <name type="scientific">Branchiostoma floridae</name>
    <name type="common">Florida lancelet</name>
    <name type="synonym">Amphioxus</name>
    <dbReference type="NCBI Taxonomy" id="7739"/>
    <lineage>
        <taxon>Eukaryota</taxon>
        <taxon>Metazoa</taxon>
        <taxon>Chordata</taxon>
        <taxon>Cephalochordata</taxon>
        <taxon>Leptocardii</taxon>
        <taxon>Amphioxiformes</taxon>
        <taxon>Branchiostomatidae</taxon>
        <taxon>Branchiostoma</taxon>
    </lineage>
</organism>
<dbReference type="InterPro" id="IPR008271">
    <property type="entry name" value="Ser/Thr_kinase_AS"/>
</dbReference>
<dbReference type="SMART" id="SM00015">
    <property type="entry name" value="IQ"/>
    <property type="match status" value="2"/>
</dbReference>
<dbReference type="GO" id="GO:0005524">
    <property type="term" value="F:ATP binding"/>
    <property type="evidence" value="ECO:0007669"/>
    <property type="project" value="UniProtKB-KW"/>
</dbReference>
<keyword evidence="5" id="KW-0067">ATP-binding</keyword>
<feature type="compositionally biased region" description="Acidic residues" evidence="6">
    <location>
        <begin position="828"/>
        <end position="838"/>
    </location>
</feature>
<dbReference type="PROSITE" id="PS50096">
    <property type="entry name" value="IQ"/>
    <property type="match status" value="2"/>
</dbReference>
<dbReference type="FunFam" id="1.20.5.190:FF:000055">
    <property type="entry name" value="Putative microtubule-associated protein futsch"/>
    <property type="match status" value="1"/>
</dbReference>
<evidence type="ECO:0000256" key="3">
    <source>
        <dbReference type="ARBA" id="ARBA00022741"/>
    </source>
</evidence>
<evidence type="ECO:0000256" key="6">
    <source>
        <dbReference type="SAM" id="MobiDB-lite"/>
    </source>
</evidence>
<evidence type="ECO:0000259" key="7">
    <source>
        <dbReference type="PROSITE" id="PS50011"/>
    </source>
</evidence>
<evidence type="ECO:0000313" key="8">
    <source>
        <dbReference type="EMBL" id="EEN53396.1"/>
    </source>
</evidence>
<dbReference type="FunFam" id="3.30.200.20:FF:001234">
    <property type="entry name" value="Predicted protein"/>
    <property type="match status" value="1"/>
</dbReference>
<dbReference type="InterPro" id="IPR027417">
    <property type="entry name" value="P-loop_NTPase"/>
</dbReference>
<keyword evidence="3" id="KW-0547">Nucleotide-binding</keyword>
<feature type="domain" description="Protein kinase" evidence="7">
    <location>
        <begin position="895"/>
        <end position="1206"/>
    </location>
</feature>
<sequence length="1282" mass="143993">MYVERETVPVFCDFRRHGGGWTLLINSMTTRGWEGHVTLRNPDSPNLSKDYSILKYADTIRDTGTEGYFEYRIEADDIGKGILRVSEKWGGIWRAPNNYTFTARNSSQQGIELVERFPPRRDNDNIDMRMPWIPPPTDTSPALLTSSERRYEYDWWGTIISKHRTGSYYTNPIHPYRPNPVRILYWMREGRAPIYTKSIFKMASGGRDRTLRFVRVAGIVQFMQSRLMKKADPTRQEEAAQPPPGKIRRRLSKIRNSFRIKKYSKRDEEDEASGRRESAPAATPDDAREGGGAAAAAETSTREAEAVVERVSSLEEHIRTTETADASDALEVPPEPEITIDIHKEPPAPEELTPDIEEVAEDTPGDVHVEEDAQEEKEDIETLETVPKEPKIQKTVEPEEVKFEPKVEEHAPDVHEIVPEVEESVPEVEELEPEVEEIESEVKAFEPEEDEGEAAVAATKIQAGFRGHQSRKKVKKLKEEKDAAVKIQAGYRGWKTRKQVSVKRRDVPGAEADHVTEESPESVTEEESSLSMPTDVTELHVVMETESRIEPPATFAVDTSPVEEAAPSPVAESSPTELFAKQPDTPPSSPEVTQPEIAETPSPTEAESPETSSPEKTSPAPFSKPTPPTPPPTPAEFDMLGGGTEATEPVFSKEPIFEGEVEPAMMKAVTEKLDVLEKETVEASEKVLYQPGTEVSFVAPPPLLPEPVETVAKEEVEFSEPVEEPSVMVVETKTVAKQENEVYPCLIAESFDKPTPEVVVTSERTVSMETGPEGKTQTVVKVEHTVVKEITTVVTPKSSEVVTTEERTATSVSSDERSSEEQVTVVEASDDDTFEESGLEPARNSGPKDKGAELDRNSASFTDKWEPEPGDLPPPAPFGERDISVRKDAKIADHYHLREVLATGRFGVVKRCVEKRLGLVLAAKTIKIHSPQDRVDVRMEIDVMKSLNHRNLLRIYDAFETRKEMTLVIEYIAGHELLERVLDDNYHLTEKDGVMFMRQVCEGVRYMHANGIIHLDLKPENIMCVDTKTNHVKIIDFGLARRHNPKKLLQVAFGTPEFCAPEILNYTNVSYMTDMWSVGVITFVVLSGLSPFLGEDDTETMNNVVEFCWDYEFEDEEWNDISTEAKDFISKLLVYNLGLTGLSPFLGEDDFATMGNIVDFCWDYDYSADKEWETVSDDAKEFITKCLVYNLGGRMSAEDCLRHRWLARGQKKEEIINNKEALRKYLIRKKWKKAGLAVRGAIRLARLASFPATAPAPRPPSTIERPLKKDGGTTSMEKAEEI</sequence>
<feature type="compositionally biased region" description="Basic and acidic residues" evidence="6">
    <location>
        <begin position="537"/>
        <end position="549"/>
    </location>
</feature>
<dbReference type="EMBL" id="GG666573">
    <property type="protein sequence ID" value="EEN53396.1"/>
    <property type="molecule type" value="Genomic_DNA"/>
</dbReference>
<accession>C3Z1M9</accession>
<feature type="compositionally biased region" description="Basic and acidic residues" evidence="6">
    <location>
        <begin position="386"/>
        <end position="418"/>
    </location>
</feature>
<feature type="compositionally biased region" description="Pro residues" evidence="6">
    <location>
        <begin position="622"/>
        <end position="634"/>
    </location>
</feature>
<feature type="region of interest" description="Disordered" evidence="6">
    <location>
        <begin position="796"/>
        <end position="881"/>
    </location>
</feature>
<gene>
    <name evidence="8" type="ORF">BRAFLDRAFT_69337</name>
</gene>
<dbReference type="STRING" id="7739.C3Z1M9"/>
<feature type="compositionally biased region" description="Acidic residues" evidence="6">
    <location>
        <begin position="518"/>
        <end position="528"/>
    </location>
</feature>
<feature type="compositionally biased region" description="Basic and acidic residues" evidence="6">
    <location>
        <begin position="503"/>
        <end position="517"/>
    </location>
</feature>
<dbReference type="SUPFAM" id="SSF56112">
    <property type="entry name" value="Protein kinase-like (PK-like)"/>
    <property type="match status" value="2"/>
</dbReference>
<evidence type="ECO:0000256" key="1">
    <source>
        <dbReference type="ARBA" id="ARBA00022527"/>
    </source>
</evidence>
<dbReference type="PANTHER" id="PTHR24342">
    <property type="entry name" value="SERINE/THREONINE-PROTEIN KINASE 17"/>
    <property type="match status" value="1"/>
</dbReference>
<dbReference type="CDD" id="cd14103">
    <property type="entry name" value="STKc_MLCK"/>
    <property type="match status" value="1"/>
</dbReference>
<dbReference type="Gene3D" id="1.20.5.190">
    <property type="match status" value="1"/>
</dbReference>
<feature type="compositionally biased region" description="Basic and acidic residues" evidence="6">
    <location>
        <begin position="229"/>
        <end position="238"/>
    </location>
</feature>
<reference evidence="8" key="1">
    <citation type="journal article" date="2008" name="Nature">
        <title>The amphioxus genome and the evolution of the chordate karyotype.</title>
        <authorList>
            <consortium name="US DOE Joint Genome Institute (JGI-PGF)"/>
            <person name="Putnam N.H."/>
            <person name="Butts T."/>
            <person name="Ferrier D.E.K."/>
            <person name="Furlong R.F."/>
            <person name="Hellsten U."/>
            <person name="Kawashima T."/>
            <person name="Robinson-Rechavi M."/>
            <person name="Shoguchi E."/>
            <person name="Terry A."/>
            <person name="Yu J.-K."/>
            <person name="Benito-Gutierrez E.L."/>
            <person name="Dubchak I."/>
            <person name="Garcia-Fernandez J."/>
            <person name="Gibson-Brown J.J."/>
            <person name="Grigoriev I.V."/>
            <person name="Horton A.C."/>
            <person name="de Jong P.J."/>
            <person name="Jurka J."/>
            <person name="Kapitonov V.V."/>
            <person name="Kohara Y."/>
            <person name="Kuroki Y."/>
            <person name="Lindquist E."/>
            <person name="Lucas S."/>
            <person name="Osoegawa K."/>
            <person name="Pennacchio L.A."/>
            <person name="Salamov A.A."/>
            <person name="Satou Y."/>
            <person name="Sauka-Spengler T."/>
            <person name="Schmutz J."/>
            <person name="Shin-I T."/>
            <person name="Toyoda A."/>
            <person name="Bronner-Fraser M."/>
            <person name="Fujiyama A."/>
            <person name="Holland L.Z."/>
            <person name="Holland P.W.H."/>
            <person name="Satoh N."/>
            <person name="Rokhsar D.S."/>
        </authorList>
    </citation>
    <scope>NUCLEOTIDE SEQUENCE [LARGE SCALE GENOMIC DNA]</scope>
    <source>
        <strain evidence="8">S238N-H82</strain>
        <tissue evidence="8">Testes</tissue>
    </source>
</reference>
<dbReference type="GO" id="GO:0004674">
    <property type="term" value="F:protein serine/threonine kinase activity"/>
    <property type="evidence" value="ECO:0007669"/>
    <property type="project" value="UniProtKB-KW"/>
</dbReference>
<feature type="compositionally biased region" description="Basic and acidic residues" evidence="6">
    <location>
        <begin position="1265"/>
        <end position="1282"/>
    </location>
</feature>
<dbReference type="CDD" id="cd23767">
    <property type="entry name" value="IQCD"/>
    <property type="match status" value="1"/>
</dbReference>
<dbReference type="PANTHER" id="PTHR24342:SF20">
    <property type="entry name" value="MYOSIN LIGHT CHAIN KINASE, SMOOTH MUSCLE"/>
    <property type="match status" value="1"/>
</dbReference>
<evidence type="ECO:0000256" key="5">
    <source>
        <dbReference type="ARBA" id="ARBA00022840"/>
    </source>
</evidence>
<dbReference type="InterPro" id="IPR000048">
    <property type="entry name" value="IQ_motif_EF-hand-BS"/>
</dbReference>
<evidence type="ECO:0000256" key="4">
    <source>
        <dbReference type="ARBA" id="ARBA00022777"/>
    </source>
</evidence>
<feature type="region of interest" description="Disordered" evidence="6">
    <location>
        <begin position="1253"/>
        <end position="1282"/>
    </location>
</feature>
<feature type="region of interest" description="Disordered" evidence="6">
    <location>
        <begin position="386"/>
        <end position="433"/>
    </location>
</feature>
<dbReference type="InterPro" id="IPR000719">
    <property type="entry name" value="Prot_kinase_dom"/>
</dbReference>